<evidence type="ECO:0000313" key="1">
    <source>
        <dbReference type="EMBL" id="AQY23188.1"/>
    </source>
</evidence>
<proteinExistence type="predicted"/>
<evidence type="ECO:0008006" key="3">
    <source>
        <dbReference type="Google" id="ProtNLM"/>
    </source>
</evidence>
<name>A0A1S7DVT7_RIEAN</name>
<sequence>MTDKMMKEELLHKAIRIAQNAHRGQTDKYKAPYIGHVMRVMNYGKTLDEKIVGILHDVVEDCPEYSIEYLKKQGYPDEILFAIECLSKTNPEESYDDFIKRIEQSPLAIAVKINDLTDNMDLKRVNRPLTEKDLKRFNKYLKAYHYLIEKY</sequence>
<protein>
    <recommendedName>
        <fullName evidence="3">Phosphohydrolase</fullName>
    </recommendedName>
</protein>
<dbReference type="RefSeq" id="WP_079208375.1">
    <property type="nucleotide sequence ID" value="NZ_CP011859.1"/>
</dbReference>
<accession>A0A1S7DVT7</accession>
<evidence type="ECO:0000313" key="2">
    <source>
        <dbReference type="Proteomes" id="UP000189883"/>
    </source>
</evidence>
<dbReference type="EMBL" id="CP011859">
    <property type="protein sequence ID" value="AQY23188.1"/>
    <property type="molecule type" value="Genomic_DNA"/>
</dbReference>
<gene>
    <name evidence="1" type="ORF">AB406_2254</name>
</gene>
<reference evidence="1 2" key="1">
    <citation type="submission" date="2015-06" db="EMBL/GenBank/DDBJ databases">
        <title>R. anatipestifer strain HXb2 is the most virulent strain so far, and the genome sequence would help us uncover the pathogenesis.</title>
        <authorList>
            <person name="Hu Q."/>
            <person name="Qi J."/>
            <person name="Bo H."/>
            <person name="Liu G."/>
            <person name="Tao M."/>
            <person name="Ding Y."/>
            <person name="Xue Y."/>
        </authorList>
    </citation>
    <scope>NUCLEOTIDE SEQUENCE [LARGE SCALE GENOMIC DNA]</scope>
    <source>
        <strain evidence="1 2">HXb2</strain>
    </source>
</reference>
<dbReference type="Gene3D" id="1.10.3210.10">
    <property type="entry name" value="Hypothetical protein af1432"/>
    <property type="match status" value="1"/>
</dbReference>
<dbReference type="SUPFAM" id="SSF109604">
    <property type="entry name" value="HD-domain/PDEase-like"/>
    <property type="match status" value="1"/>
</dbReference>
<dbReference type="Proteomes" id="UP000189883">
    <property type="component" value="Chromosome"/>
</dbReference>
<organism evidence="1 2">
    <name type="scientific">Riemerella anatipestifer</name>
    <name type="common">Moraxella anatipestifer</name>
    <dbReference type="NCBI Taxonomy" id="34085"/>
    <lineage>
        <taxon>Bacteria</taxon>
        <taxon>Pseudomonadati</taxon>
        <taxon>Bacteroidota</taxon>
        <taxon>Flavobacteriia</taxon>
        <taxon>Flavobacteriales</taxon>
        <taxon>Weeksellaceae</taxon>
        <taxon>Riemerella</taxon>
    </lineage>
</organism>
<dbReference type="AlphaFoldDB" id="A0A1S7DVT7"/>